<evidence type="ECO:0000313" key="10">
    <source>
        <dbReference type="EMBL" id="CAI8031639.1"/>
    </source>
</evidence>
<dbReference type="Gene3D" id="3.40.50.720">
    <property type="entry name" value="NAD(P)-binding Rossmann-like Domain"/>
    <property type="match status" value="1"/>
</dbReference>
<dbReference type="GO" id="GO:0005829">
    <property type="term" value="C:cytosol"/>
    <property type="evidence" value="ECO:0007669"/>
    <property type="project" value="TreeGrafter"/>
</dbReference>
<keyword evidence="6" id="KW-0119">Carbohydrate metabolism</keyword>
<evidence type="ECO:0000256" key="7">
    <source>
        <dbReference type="ARBA" id="ARBA00047696"/>
    </source>
</evidence>
<proteinExistence type="predicted"/>
<accession>A0AA35SLG4</accession>
<feature type="region of interest" description="Disordered" evidence="8">
    <location>
        <begin position="1"/>
        <end position="27"/>
    </location>
</feature>
<dbReference type="GO" id="GO:0006006">
    <property type="term" value="P:glucose metabolic process"/>
    <property type="evidence" value="ECO:0007669"/>
    <property type="project" value="UniProtKB-KW"/>
</dbReference>
<dbReference type="Pfam" id="PF00479">
    <property type="entry name" value="G6PD_N"/>
    <property type="match status" value="1"/>
</dbReference>
<evidence type="ECO:0000256" key="8">
    <source>
        <dbReference type="SAM" id="MobiDB-lite"/>
    </source>
</evidence>
<evidence type="ECO:0000256" key="5">
    <source>
        <dbReference type="ARBA" id="ARBA00023002"/>
    </source>
</evidence>
<dbReference type="InterPro" id="IPR022674">
    <property type="entry name" value="G6P_DH_NAD-bd"/>
</dbReference>
<comment type="catalytic activity">
    <reaction evidence="7">
        <text>D-glucose 6-phosphate + NADP(+) = 6-phospho-D-glucono-1,5-lactone + NADPH + H(+)</text>
        <dbReference type="Rhea" id="RHEA:15841"/>
        <dbReference type="ChEBI" id="CHEBI:15378"/>
        <dbReference type="ChEBI" id="CHEBI:57783"/>
        <dbReference type="ChEBI" id="CHEBI:57955"/>
        <dbReference type="ChEBI" id="CHEBI:58349"/>
        <dbReference type="ChEBI" id="CHEBI:61548"/>
        <dbReference type="EC" id="1.1.1.49"/>
    </reaction>
    <physiologicalReaction direction="left-to-right" evidence="7">
        <dbReference type="Rhea" id="RHEA:15842"/>
    </physiologicalReaction>
</comment>
<dbReference type="GO" id="GO:0004345">
    <property type="term" value="F:glucose-6-phosphate dehydrogenase activity"/>
    <property type="evidence" value="ECO:0007669"/>
    <property type="project" value="UniProtKB-EC"/>
</dbReference>
<keyword evidence="3" id="KW-0313">Glucose metabolism</keyword>
<evidence type="ECO:0000259" key="9">
    <source>
        <dbReference type="Pfam" id="PF00479"/>
    </source>
</evidence>
<dbReference type="Proteomes" id="UP001174909">
    <property type="component" value="Unassembled WGS sequence"/>
</dbReference>
<dbReference type="GO" id="GO:0009051">
    <property type="term" value="P:pentose-phosphate shunt, oxidative branch"/>
    <property type="evidence" value="ECO:0007669"/>
    <property type="project" value="TreeGrafter"/>
</dbReference>
<evidence type="ECO:0000256" key="6">
    <source>
        <dbReference type="ARBA" id="ARBA00023277"/>
    </source>
</evidence>
<dbReference type="InterPro" id="IPR036291">
    <property type="entry name" value="NAD(P)-bd_dom_sf"/>
</dbReference>
<reference evidence="10" key="1">
    <citation type="submission" date="2023-03" db="EMBL/GenBank/DDBJ databases">
        <authorList>
            <person name="Steffen K."/>
            <person name="Cardenas P."/>
        </authorList>
    </citation>
    <scope>NUCLEOTIDE SEQUENCE</scope>
</reference>
<dbReference type="AlphaFoldDB" id="A0AA35SLG4"/>
<evidence type="ECO:0000256" key="3">
    <source>
        <dbReference type="ARBA" id="ARBA00022526"/>
    </source>
</evidence>
<dbReference type="EMBL" id="CASHTH010002554">
    <property type="protein sequence ID" value="CAI8031639.1"/>
    <property type="molecule type" value="Genomic_DNA"/>
</dbReference>
<dbReference type="GO" id="GO:0050661">
    <property type="term" value="F:NADP binding"/>
    <property type="evidence" value="ECO:0007669"/>
    <property type="project" value="InterPro"/>
</dbReference>
<protein>
    <recommendedName>
        <fullName evidence="2">glucose-6-phosphate dehydrogenase (NADP(+))</fullName>
        <ecNumber evidence="2">1.1.1.49</ecNumber>
    </recommendedName>
</protein>
<keyword evidence="5" id="KW-0560">Oxidoreductase</keyword>
<dbReference type="PANTHER" id="PTHR23429">
    <property type="entry name" value="GLUCOSE-6-PHOSPHATE 1-DEHYDROGENASE G6PD"/>
    <property type="match status" value="1"/>
</dbReference>
<organism evidence="10 11">
    <name type="scientific">Geodia barretti</name>
    <name type="common">Barrett's horny sponge</name>
    <dbReference type="NCBI Taxonomy" id="519541"/>
    <lineage>
        <taxon>Eukaryota</taxon>
        <taxon>Metazoa</taxon>
        <taxon>Porifera</taxon>
        <taxon>Demospongiae</taxon>
        <taxon>Heteroscleromorpha</taxon>
        <taxon>Tetractinellida</taxon>
        <taxon>Astrophorina</taxon>
        <taxon>Geodiidae</taxon>
        <taxon>Geodia</taxon>
    </lineage>
</organism>
<dbReference type="InterPro" id="IPR001282">
    <property type="entry name" value="G6P_DH"/>
</dbReference>
<evidence type="ECO:0000313" key="11">
    <source>
        <dbReference type="Proteomes" id="UP001174909"/>
    </source>
</evidence>
<feature type="domain" description="Glucose-6-phosphate dehydrogenase NAD-binding" evidence="9">
    <location>
        <begin position="38"/>
        <end position="181"/>
    </location>
</feature>
<evidence type="ECO:0000256" key="4">
    <source>
        <dbReference type="ARBA" id="ARBA00022857"/>
    </source>
</evidence>
<comment type="pathway">
    <text evidence="1">Carbohydrate degradation; pentose phosphate pathway; D-ribulose 5-phosphate from D-glucose 6-phosphate (oxidative stage): step 1/3.</text>
</comment>
<comment type="caution">
    <text evidence="10">The sequence shown here is derived from an EMBL/GenBank/DDBJ whole genome shotgun (WGS) entry which is preliminary data.</text>
</comment>
<evidence type="ECO:0000256" key="2">
    <source>
        <dbReference type="ARBA" id="ARBA00013019"/>
    </source>
</evidence>
<name>A0AA35SLG4_GEOBA</name>
<dbReference type="PANTHER" id="PTHR23429:SF0">
    <property type="entry name" value="GLUCOSE-6-PHOSPHATE 1-DEHYDROGENASE"/>
    <property type="match status" value="1"/>
</dbReference>
<sequence>MGDRVSRPKQTIKPLQPVLKPVMAEQSSSEPAPSTVIVIMGASGDLAKKKIYPTLWRVAKGGLFPKNTKIVGYARSDLTIEKLKEKCAPFLKATDEEADKLKDFWARNTYVRGSYTEKQAFDALSAEIKKQETGFKKANRLFYLALPPSVFAPVTSNIKLCCMSPCGWSRVIVEKPFGKGLS</sequence>
<gene>
    <name evidence="10" type="ORF">GBAR_LOCUS17951</name>
</gene>
<evidence type="ECO:0000256" key="1">
    <source>
        <dbReference type="ARBA" id="ARBA00004937"/>
    </source>
</evidence>
<keyword evidence="11" id="KW-1185">Reference proteome</keyword>
<dbReference type="SUPFAM" id="SSF51735">
    <property type="entry name" value="NAD(P)-binding Rossmann-fold domains"/>
    <property type="match status" value="1"/>
</dbReference>
<keyword evidence="4" id="KW-0521">NADP</keyword>
<dbReference type="EC" id="1.1.1.49" evidence="2"/>